<gene>
    <name evidence="1" type="ORF">JGI24_01268</name>
</gene>
<dbReference type="Pfam" id="PF05573">
    <property type="entry name" value="NosL"/>
    <property type="match status" value="1"/>
</dbReference>
<reference evidence="1 2" key="1">
    <citation type="submission" date="2015-11" db="EMBL/GenBank/DDBJ databases">
        <authorList>
            <person name="Varghese N."/>
        </authorList>
    </citation>
    <scope>NUCLEOTIDE SEQUENCE [LARGE SCALE GENOMIC DNA]</scope>
    <source>
        <strain evidence="1 2">JGI-24</strain>
    </source>
</reference>
<evidence type="ECO:0000313" key="2">
    <source>
        <dbReference type="Proteomes" id="UP000243065"/>
    </source>
</evidence>
<accession>A0A656DBF9</accession>
<name>A0A656DBF9_KRYT1</name>
<keyword evidence="2" id="KW-1185">Reference proteome</keyword>
<dbReference type="AlphaFoldDB" id="A0A656DBF9"/>
<evidence type="ECO:0000313" key="1">
    <source>
        <dbReference type="EMBL" id="CUT03250.1"/>
    </source>
</evidence>
<dbReference type="Proteomes" id="UP000243065">
    <property type="component" value="Unassembled WGS sequence"/>
</dbReference>
<sequence length="156" mass="17465">MMMKISKILALIIILSVSLFSQSAMDMLKPELGQKLGVCSVCNMDVFEKMMTRVEISVDDTIYHACGIGCATAIMEGKNVKDIKVIDFKTFRLIDAKKAWFVTGSVILPARAMLPEFSFSSESEAKSFVRIYGGYVFDYPGIVSLAKKIREERKKN</sequence>
<dbReference type="SUPFAM" id="SSF160387">
    <property type="entry name" value="NosL/MerB-like"/>
    <property type="match status" value="1"/>
</dbReference>
<dbReference type="InterPro" id="IPR008719">
    <property type="entry name" value="N2O_reductase_NosL"/>
</dbReference>
<protein>
    <submittedName>
        <fullName evidence="1">NosL protein</fullName>
    </submittedName>
</protein>
<dbReference type="OrthoDB" id="9797223at2"/>
<dbReference type="PANTHER" id="PTHR41247">
    <property type="entry name" value="HTH-TYPE TRANSCRIPTIONAL REPRESSOR YCNK"/>
    <property type="match status" value="1"/>
</dbReference>
<dbReference type="EMBL" id="CZVU01000063">
    <property type="protein sequence ID" value="CUT03250.1"/>
    <property type="molecule type" value="Genomic_DNA"/>
</dbReference>
<dbReference type="PANTHER" id="PTHR41247:SF1">
    <property type="entry name" value="HTH-TYPE TRANSCRIPTIONAL REPRESSOR YCNK"/>
    <property type="match status" value="1"/>
</dbReference>
<dbReference type="RefSeq" id="WP_072150618.1">
    <property type="nucleotide sequence ID" value="NZ_CZVU01000063.1"/>
</dbReference>
<organism evidence="1 2">
    <name type="scientific">Kryptobacter tengchongensis</name>
    <dbReference type="NCBI Taxonomy" id="1643429"/>
    <lineage>
        <taxon>Bacteria</taxon>
        <taxon>Pseudomonadati</taxon>
        <taxon>Candidatus Kryptoniota</taxon>
        <taxon>Candidatus Kryptobacter</taxon>
    </lineage>
</organism>
<proteinExistence type="predicted"/>